<dbReference type="PROSITE" id="PS51819">
    <property type="entry name" value="VOC"/>
    <property type="match status" value="1"/>
</dbReference>
<reference evidence="3" key="3">
    <citation type="submission" date="2020-09" db="EMBL/GenBank/DDBJ databases">
        <authorList>
            <person name="Sun Q."/>
            <person name="Ohkuma M."/>
        </authorList>
    </citation>
    <scope>NUCLEOTIDE SEQUENCE</scope>
    <source>
        <strain evidence="3">JCM 4834</strain>
    </source>
</reference>
<dbReference type="KEGG" id="ssub:CP968_01620"/>
<evidence type="ECO:0000313" key="4">
    <source>
        <dbReference type="EMBL" id="QEU77170.1"/>
    </source>
</evidence>
<feature type="domain" description="VOC" evidence="2">
    <location>
        <begin position="11"/>
        <end position="133"/>
    </location>
</feature>
<feature type="domain" description="ABM" evidence="1">
    <location>
        <begin position="166"/>
        <end position="254"/>
    </location>
</feature>
<dbReference type="InterPro" id="IPR037523">
    <property type="entry name" value="VOC_core"/>
</dbReference>
<dbReference type="Gene3D" id="3.30.70.100">
    <property type="match status" value="1"/>
</dbReference>
<dbReference type="Proteomes" id="UP000326831">
    <property type="component" value="Chromosome"/>
</dbReference>
<dbReference type="EMBL" id="BMVX01000001">
    <property type="protein sequence ID" value="GGZ45115.1"/>
    <property type="molecule type" value="Genomic_DNA"/>
</dbReference>
<dbReference type="InterPro" id="IPR004360">
    <property type="entry name" value="Glyas_Fos-R_dOase_dom"/>
</dbReference>
<dbReference type="Gene3D" id="3.10.180.10">
    <property type="entry name" value="2,3-Dihydroxybiphenyl 1,2-Dioxygenase, domain 1"/>
    <property type="match status" value="1"/>
</dbReference>
<evidence type="ECO:0000259" key="2">
    <source>
        <dbReference type="PROSITE" id="PS51819"/>
    </source>
</evidence>
<evidence type="ECO:0000259" key="1">
    <source>
        <dbReference type="PROSITE" id="PS51725"/>
    </source>
</evidence>
<reference evidence="3" key="1">
    <citation type="journal article" date="2014" name="Int. J. Syst. Evol. Microbiol.">
        <title>Complete genome sequence of Corynebacterium casei LMG S-19264T (=DSM 44701T), isolated from a smear-ripened cheese.</title>
        <authorList>
            <consortium name="US DOE Joint Genome Institute (JGI-PGF)"/>
            <person name="Walter F."/>
            <person name="Albersmeier A."/>
            <person name="Kalinowski J."/>
            <person name="Ruckert C."/>
        </authorList>
    </citation>
    <scope>NUCLEOTIDE SEQUENCE</scope>
    <source>
        <strain evidence="3">JCM 4834</strain>
    </source>
</reference>
<dbReference type="InterPro" id="IPR011008">
    <property type="entry name" value="Dimeric_a/b-barrel"/>
</dbReference>
<dbReference type="OrthoDB" id="115162at2"/>
<protein>
    <recommendedName>
        <fullName evidence="6">ABM domain-containing protein</fullName>
    </recommendedName>
</protein>
<dbReference type="Pfam" id="PF00903">
    <property type="entry name" value="Glyoxalase"/>
    <property type="match status" value="1"/>
</dbReference>
<dbReference type="CDD" id="cd06587">
    <property type="entry name" value="VOC"/>
    <property type="match status" value="1"/>
</dbReference>
<dbReference type="EMBL" id="CP023701">
    <property type="protein sequence ID" value="QEU77170.1"/>
    <property type="molecule type" value="Genomic_DNA"/>
</dbReference>
<dbReference type="Pfam" id="PF03992">
    <property type="entry name" value="ABM"/>
    <property type="match status" value="1"/>
</dbReference>
<dbReference type="AlphaFoldDB" id="A0A5P2UE18"/>
<dbReference type="PANTHER" id="PTHR33336">
    <property type="entry name" value="QUINOL MONOOXYGENASE YGIN-RELATED"/>
    <property type="match status" value="1"/>
</dbReference>
<dbReference type="PANTHER" id="PTHR33336:SF15">
    <property type="entry name" value="ABM DOMAIN-CONTAINING PROTEIN"/>
    <property type="match status" value="1"/>
</dbReference>
<dbReference type="RefSeq" id="WP_150516268.1">
    <property type="nucleotide sequence ID" value="NZ_BMVX01000001.1"/>
</dbReference>
<dbReference type="GO" id="GO:0003824">
    <property type="term" value="F:catalytic activity"/>
    <property type="evidence" value="ECO:0007669"/>
    <property type="project" value="TreeGrafter"/>
</dbReference>
<evidence type="ECO:0008006" key="6">
    <source>
        <dbReference type="Google" id="ProtNLM"/>
    </source>
</evidence>
<organism evidence="4 5">
    <name type="scientific">Streptomyces subrutilus</name>
    <dbReference type="NCBI Taxonomy" id="36818"/>
    <lineage>
        <taxon>Bacteria</taxon>
        <taxon>Bacillati</taxon>
        <taxon>Actinomycetota</taxon>
        <taxon>Actinomycetes</taxon>
        <taxon>Kitasatosporales</taxon>
        <taxon>Streptomycetaceae</taxon>
        <taxon>Streptomyces</taxon>
    </lineage>
</organism>
<dbReference type="InterPro" id="IPR029068">
    <property type="entry name" value="Glyas_Bleomycin-R_OHBP_Dase"/>
</dbReference>
<gene>
    <name evidence="4" type="ORF">CP968_01620</name>
    <name evidence="3" type="ORF">GCM10010371_00070</name>
</gene>
<proteinExistence type="predicted"/>
<sequence length="261" mass="28561">MNPTAPPAFSGIHHIKLPVTDLERSARWYGAVLGARRLAELDHHRPDGILFAVVLDVPGLGTPLELRLDPATASTLQGYDFLTLAVDDRSALDAWTAHLDTLGITHSPPLVALAGWLLVVPDPDGQRLRLYTTTPHGLDASRVEYDSPWIGTGPTTGRAHDGEPGPRGITTLTARPGKDRELELLLSEFAIAAHRESGCLAFRAHRGQQTPGTFIVYEEWASQQALDAHHATPRMDRFRTDVARLAASPPRTQPLVPCRRR</sequence>
<dbReference type="SUPFAM" id="SSF54593">
    <property type="entry name" value="Glyoxalase/Bleomycin resistance protein/Dihydroxybiphenyl dioxygenase"/>
    <property type="match status" value="1"/>
</dbReference>
<evidence type="ECO:0000313" key="5">
    <source>
        <dbReference type="Proteomes" id="UP000326831"/>
    </source>
</evidence>
<dbReference type="InterPro" id="IPR007138">
    <property type="entry name" value="ABM_dom"/>
</dbReference>
<keyword evidence="5" id="KW-1185">Reference proteome</keyword>
<dbReference type="Proteomes" id="UP000634660">
    <property type="component" value="Unassembled WGS sequence"/>
</dbReference>
<evidence type="ECO:0000313" key="3">
    <source>
        <dbReference type="EMBL" id="GGZ45115.1"/>
    </source>
</evidence>
<accession>A0A5P2UE18</accession>
<dbReference type="InterPro" id="IPR050744">
    <property type="entry name" value="AI-2_Isomerase_LsrG"/>
</dbReference>
<dbReference type="SUPFAM" id="SSF54909">
    <property type="entry name" value="Dimeric alpha+beta barrel"/>
    <property type="match status" value="1"/>
</dbReference>
<reference evidence="4 5" key="2">
    <citation type="submission" date="2017-09" db="EMBL/GenBank/DDBJ databases">
        <authorList>
            <person name="Lee N."/>
            <person name="Cho B.-K."/>
        </authorList>
    </citation>
    <scope>NUCLEOTIDE SEQUENCE [LARGE SCALE GENOMIC DNA]</scope>
    <source>
        <strain evidence="4 5">ATCC 27467</strain>
    </source>
</reference>
<dbReference type="PROSITE" id="PS51725">
    <property type="entry name" value="ABM"/>
    <property type="match status" value="1"/>
</dbReference>
<name>A0A5P2UE18_9ACTN</name>